<evidence type="ECO:0000259" key="5">
    <source>
        <dbReference type="PROSITE" id="PS50931"/>
    </source>
</evidence>
<dbReference type="RefSeq" id="WP_338437808.1">
    <property type="nucleotide sequence ID" value="NZ_JAUYVH010000013.1"/>
</dbReference>
<dbReference type="PANTHER" id="PTHR30537:SF30">
    <property type="entry name" value="TRANSCRIPTIONAL REGULATOR-RELATED"/>
    <property type="match status" value="1"/>
</dbReference>
<comment type="caution">
    <text evidence="6">The sequence shown here is derived from an EMBL/GenBank/DDBJ whole genome shotgun (WGS) entry which is preliminary data.</text>
</comment>
<dbReference type="EMBL" id="JAUYVH010000013">
    <property type="protein sequence ID" value="MDQ9171845.1"/>
    <property type="molecule type" value="Genomic_DNA"/>
</dbReference>
<dbReference type="Pfam" id="PF03466">
    <property type="entry name" value="LysR_substrate"/>
    <property type="match status" value="1"/>
</dbReference>
<keyword evidence="4" id="KW-0804">Transcription</keyword>
<keyword evidence="7" id="KW-1185">Reference proteome</keyword>
<evidence type="ECO:0000256" key="3">
    <source>
        <dbReference type="ARBA" id="ARBA00023125"/>
    </source>
</evidence>
<dbReference type="Gene3D" id="1.10.10.10">
    <property type="entry name" value="Winged helix-like DNA-binding domain superfamily/Winged helix DNA-binding domain"/>
    <property type="match status" value="1"/>
</dbReference>
<dbReference type="CDD" id="cd08422">
    <property type="entry name" value="PBP2_CrgA_like"/>
    <property type="match status" value="1"/>
</dbReference>
<keyword evidence="2" id="KW-0805">Transcription regulation</keyword>
<sequence length="295" mass="32192">MEFDAIAVFVKVVQTGSFSEAARQLGMPKTTVSAKVAALEKRLGVSLIQRTTRKLYVTEAGEIYFRHCAIAMREVELGETALHTAKSTPTGLLRITVPVDIGHTVLPHITRAYLEKYPDMRVEIIVSNRIVDLVGEGIDLAIRAGALKDSSLIARRFMELDAGLWASPAYLAKAGTVAHPRDLVKFRVVAHRAMKTLHLSNGKTDLHVHLAGRVTADDLEAIRELVILGEGIAWLPDFLVHDAASSGKLVPVLPKWKSKSSGGFHFVHAGQKYALPKVRAFIETALETTGHSAHS</sequence>
<proteinExistence type="inferred from homology"/>
<protein>
    <submittedName>
        <fullName evidence="6">LysR family transcriptional regulator</fullName>
    </submittedName>
</protein>
<comment type="similarity">
    <text evidence="1">Belongs to the LysR transcriptional regulatory family.</text>
</comment>
<keyword evidence="3" id="KW-0238">DNA-binding</keyword>
<organism evidence="6 7">
    <name type="scientific">Keguizhuia sedimenti</name>
    <dbReference type="NCBI Taxonomy" id="3064264"/>
    <lineage>
        <taxon>Bacteria</taxon>
        <taxon>Pseudomonadati</taxon>
        <taxon>Pseudomonadota</taxon>
        <taxon>Betaproteobacteria</taxon>
        <taxon>Burkholderiales</taxon>
        <taxon>Oxalobacteraceae</taxon>
        <taxon>Keguizhuia</taxon>
    </lineage>
</organism>
<dbReference type="InterPro" id="IPR000847">
    <property type="entry name" value="LysR_HTH_N"/>
</dbReference>
<gene>
    <name evidence="6" type="ORF">Q8A64_15635</name>
</gene>
<dbReference type="InterPro" id="IPR036388">
    <property type="entry name" value="WH-like_DNA-bd_sf"/>
</dbReference>
<dbReference type="Gene3D" id="3.40.190.290">
    <property type="match status" value="1"/>
</dbReference>
<evidence type="ECO:0000256" key="4">
    <source>
        <dbReference type="ARBA" id="ARBA00023163"/>
    </source>
</evidence>
<dbReference type="Pfam" id="PF00126">
    <property type="entry name" value="HTH_1"/>
    <property type="match status" value="1"/>
</dbReference>
<dbReference type="SUPFAM" id="SSF46785">
    <property type="entry name" value="Winged helix' DNA-binding domain"/>
    <property type="match status" value="1"/>
</dbReference>
<evidence type="ECO:0000256" key="1">
    <source>
        <dbReference type="ARBA" id="ARBA00009437"/>
    </source>
</evidence>
<evidence type="ECO:0000256" key="2">
    <source>
        <dbReference type="ARBA" id="ARBA00023015"/>
    </source>
</evidence>
<accession>A0ABU1BS53</accession>
<feature type="domain" description="HTH lysR-type" evidence="5">
    <location>
        <begin position="1"/>
        <end position="58"/>
    </location>
</feature>
<reference evidence="6 7" key="1">
    <citation type="submission" date="2023-08" db="EMBL/GenBank/DDBJ databases">
        <title>Oxalobacteraceae gen .nov., isolated from river sludge outside the plant.</title>
        <authorList>
            <person name="Zhao S.Y."/>
        </authorList>
    </citation>
    <scope>NUCLEOTIDE SEQUENCE [LARGE SCALE GENOMIC DNA]</scope>
    <source>
        <strain evidence="6 7">R-40</strain>
    </source>
</reference>
<dbReference type="InterPro" id="IPR058163">
    <property type="entry name" value="LysR-type_TF_proteobact-type"/>
</dbReference>
<evidence type="ECO:0000313" key="7">
    <source>
        <dbReference type="Proteomes" id="UP001225596"/>
    </source>
</evidence>
<evidence type="ECO:0000313" key="6">
    <source>
        <dbReference type="EMBL" id="MDQ9171845.1"/>
    </source>
</evidence>
<dbReference type="Proteomes" id="UP001225596">
    <property type="component" value="Unassembled WGS sequence"/>
</dbReference>
<dbReference type="InterPro" id="IPR005119">
    <property type="entry name" value="LysR_subst-bd"/>
</dbReference>
<dbReference type="PROSITE" id="PS50931">
    <property type="entry name" value="HTH_LYSR"/>
    <property type="match status" value="1"/>
</dbReference>
<dbReference type="SUPFAM" id="SSF53850">
    <property type="entry name" value="Periplasmic binding protein-like II"/>
    <property type="match status" value="1"/>
</dbReference>
<name>A0ABU1BS53_9BURK</name>
<dbReference type="PANTHER" id="PTHR30537">
    <property type="entry name" value="HTH-TYPE TRANSCRIPTIONAL REGULATOR"/>
    <property type="match status" value="1"/>
</dbReference>
<dbReference type="InterPro" id="IPR036390">
    <property type="entry name" value="WH_DNA-bd_sf"/>
</dbReference>